<gene>
    <name evidence="2" type="ORF">AVDCRST_MAG57-1701</name>
</gene>
<feature type="region of interest" description="Disordered" evidence="1">
    <location>
        <begin position="1"/>
        <end position="225"/>
    </location>
</feature>
<feature type="compositionally biased region" description="Basic and acidic residues" evidence="1">
    <location>
        <begin position="36"/>
        <end position="60"/>
    </location>
</feature>
<feature type="non-terminal residue" evidence="2">
    <location>
        <position position="225"/>
    </location>
</feature>
<reference evidence="2" key="1">
    <citation type="submission" date="2020-02" db="EMBL/GenBank/DDBJ databases">
        <authorList>
            <person name="Meier V. D."/>
        </authorList>
    </citation>
    <scope>NUCLEOTIDE SEQUENCE</scope>
    <source>
        <strain evidence="2">AVDCRST_MAG57</strain>
    </source>
</reference>
<protein>
    <submittedName>
        <fullName evidence="2">Uncharacterized protein</fullName>
    </submittedName>
</protein>
<feature type="compositionally biased region" description="Basic and acidic residues" evidence="1">
    <location>
        <begin position="130"/>
        <end position="145"/>
    </location>
</feature>
<feature type="compositionally biased region" description="Basic residues" evidence="1">
    <location>
        <begin position="185"/>
        <end position="197"/>
    </location>
</feature>
<dbReference type="EMBL" id="CADCTI010000154">
    <property type="protein sequence ID" value="CAA9245157.1"/>
    <property type="molecule type" value="Genomic_DNA"/>
</dbReference>
<name>A0A6J4I9W8_9ACTN</name>
<feature type="compositionally biased region" description="Basic residues" evidence="1">
    <location>
        <begin position="104"/>
        <end position="115"/>
    </location>
</feature>
<organism evidence="2">
    <name type="scientific">uncultured Blastococcus sp</name>
    <dbReference type="NCBI Taxonomy" id="217144"/>
    <lineage>
        <taxon>Bacteria</taxon>
        <taxon>Bacillati</taxon>
        <taxon>Actinomycetota</taxon>
        <taxon>Actinomycetes</taxon>
        <taxon>Geodermatophilales</taxon>
        <taxon>Geodermatophilaceae</taxon>
        <taxon>Blastococcus</taxon>
        <taxon>environmental samples</taxon>
    </lineage>
</organism>
<accession>A0A6J4I9W8</accession>
<proteinExistence type="predicted"/>
<feature type="compositionally biased region" description="Basic and acidic residues" evidence="1">
    <location>
        <begin position="10"/>
        <end position="23"/>
    </location>
</feature>
<feature type="compositionally biased region" description="Low complexity" evidence="1">
    <location>
        <begin position="66"/>
        <end position="83"/>
    </location>
</feature>
<feature type="compositionally biased region" description="Gly residues" evidence="1">
    <location>
        <begin position="149"/>
        <end position="169"/>
    </location>
</feature>
<sequence>DGSPSPGCRHPADHGIPEPHDHSGLSGRPRERRPFRHEAIDEFGRHDRSEDHDHRSDRPQVRRCVGDAAPVGRRRAAAPGRAALLDRHRARGRSSARGAAGRRVAGRRLRLLHRVRGAEAAQPRRQCAGRGDHREHGRERLEQRHGRGGRGQGRAGDRAGGPGRAGGGLVRQVRRRLALRGPRPGVRRGRRLRRGDRGRRPGPPGGPGEGHRLRRRPRPDDVPLL</sequence>
<dbReference type="AlphaFoldDB" id="A0A6J4I9W8"/>
<feature type="non-terminal residue" evidence="2">
    <location>
        <position position="1"/>
    </location>
</feature>
<evidence type="ECO:0000256" key="1">
    <source>
        <dbReference type="SAM" id="MobiDB-lite"/>
    </source>
</evidence>
<evidence type="ECO:0000313" key="2">
    <source>
        <dbReference type="EMBL" id="CAA9245157.1"/>
    </source>
</evidence>